<gene>
    <name evidence="1" type="ORF">SAMN05444320_102728</name>
</gene>
<protein>
    <submittedName>
        <fullName evidence="1">Uncharacterized protein</fullName>
    </submittedName>
</protein>
<dbReference type="Proteomes" id="UP000184501">
    <property type="component" value="Unassembled WGS sequence"/>
</dbReference>
<name>A0A1M4ZGC5_STRHI</name>
<dbReference type="EMBL" id="FQVN01000002">
    <property type="protein sequence ID" value="SHF17061.1"/>
    <property type="molecule type" value="Genomic_DNA"/>
</dbReference>
<accession>A0A1M4ZGC5</accession>
<dbReference type="AlphaFoldDB" id="A0A1M4ZGC5"/>
<evidence type="ECO:0000313" key="2">
    <source>
        <dbReference type="Proteomes" id="UP000184501"/>
    </source>
</evidence>
<evidence type="ECO:0000313" key="1">
    <source>
        <dbReference type="EMBL" id="SHF17061.1"/>
    </source>
</evidence>
<reference evidence="1 2" key="1">
    <citation type="submission" date="2016-11" db="EMBL/GenBank/DDBJ databases">
        <authorList>
            <person name="Jaros S."/>
            <person name="Januszkiewicz K."/>
            <person name="Wedrychowicz H."/>
        </authorList>
    </citation>
    <scope>NUCLEOTIDE SEQUENCE [LARGE SCALE GENOMIC DNA]</scope>
    <source>
        <strain evidence="1 2">DSM 44523</strain>
    </source>
</reference>
<organism evidence="1 2">
    <name type="scientific">Streptoalloteichus hindustanus</name>
    <dbReference type="NCBI Taxonomy" id="2017"/>
    <lineage>
        <taxon>Bacteria</taxon>
        <taxon>Bacillati</taxon>
        <taxon>Actinomycetota</taxon>
        <taxon>Actinomycetes</taxon>
        <taxon>Pseudonocardiales</taxon>
        <taxon>Pseudonocardiaceae</taxon>
        <taxon>Streptoalloteichus</taxon>
    </lineage>
</organism>
<proteinExistence type="predicted"/>
<sequence length="39" mass="4159">MDVFRVEPFAEIAPGEPEVDPQTIRSCLVAADVAVEAEG</sequence>
<keyword evidence="2" id="KW-1185">Reference proteome</keyword>